<dbReference type="Gene3D" id="1.10.3290.10">
    <property type="entry name" value="Fido-like domain"/>
    <property type="match status" value="1"/>
</dbReference>
<feature type="domain" description="Fido" evidence="1">
    <location>
        <begin position="361"/>
        <end position="501"/>
    </location>
</feature>
<evidence type="ECO:0000313" key="2">
    <source>
        <dbReference type="EMBL" id="VAX11118.1"/>
    </source>
</evidence>
<dbReference type="InterPro" id="IPR040198">
    <property type="entry name" value="Fido_containing"/>
</dbReference>
<organism evidence="2">
    <name type="scientific">hydrothermal vent metagenome</name>
    <dbReference type="NCBI Taxonomy" id="652676"/>
    <lineage>
        <taxon>unclassified sequences</taxon>
        <taxon>metagenomes</taxon>
        <taxon>ecological metagenomes</taxon>
    </lineage>
</organism>
<reference evidence="2" key="1">
    <citation type="submission" date="2018-06" db="EMBL/GenBank/DDBJ databases">
        <authorList>
            <person name="Zhirakovskaya E."/>
        </authorList>
    </citation>
    <scope>NUCLEOTIDE SEQUENCE</scope>
</reference>
<dbReference type="AlphaFoldDB" id="A0A3B1BI78"/>
<proteinExistence type="predicted"/>
<protein>
    <recommendedName>
        <fullName evidence="1">Fido domain-containing protein</fullName>
    </recommendedName>
</protein>
<dbReference type="SUPFAM" id="SSF140931">
    <property type="entry name" value="Fic-like"/>
    <property type="match status" value="1"/>
</dbReference>
<evidence type="ECO:0000259" key="1">
    <source>
        <dbReference type="PROSITE" id="PS51459"/>
    </source>
</evidence>
<dbReference type="InterPro" id="IPR036597">
    <property type="entry name" value="Fido-like_dom_sf"/>
</dbReference>
<dbReference type="PANTHER" id="PTHR13504:SF38">
    <property type="entry name" value="FIDO DOMAIN-CONTAINING PROTEIN"/>
    <property type="match status" value="1"/>
</dbReference>
<dbReference type="PANTHER" id="PTHR13504">
    <property type="entry name" value="FIDO DOMAIN-CONTAINING PROTEIN DDB_G0283145"/>
    <property type="match status" value="1"/>
</dbReference>
<gene>
    <name evidence="2" type="ORF">MNBD_GAMMA26-1325</name>
</gene>
<dbReference type="Pfam" id="PF02661">
    <property type="entry name" value="Fic"/>
    <property type="match status" value="1"/>
</dbReference>
<name>A0A3B1BI78_9ZZZZ</name>
<dbReference type="EMBL" id="UOFX01000081">
    <property type="protein sequence ID" value="VAX11118.1"/>
    <property type="molecule type" value="Genomic_DNA"/>
</dbReference>
<accession>A0A3B1BI78</accession>
<sequence length="527" mass="59593">MARPSEKLASSLEVLQGLQEQGIVAIRSGDLTRTHRERLCKNGFLQEVIKGWYIPARPDETTGESIAWYASFWQFCAAYLRHLKGKDWCLSPEQSLSLHTENWTVPRQLLVRATKARNNITAFPHDTSLLDIRAALPNNKDIVEKEGLHLFSLSAALIACTPGYFRQNPTDTRAALSMVRDASEVLNQLLEGGHSTIAGRLAGAFRNIGRDQIAEDILQTMKAAGYNVRENDPFEAQIPLFLPARESSPYTNRIRLMWQEMREPIIERFPAALGLPRDPVAYLKHVEDIYVTDAYHSLSIEGYRVSPELIERVRSGTWNPDNDKDDQERRNTLAARGYWQAYQAVRESIVKVLQGEDPGSITDDDHRTWYREMFSPSITAGILKPADLAGYRNDRVHIRGSMHTPPPYEAARDAMPVFFNLLREETEPSVRIVLGHFIFVYIHPYMDGNGRMGRFMMNVMLAAGGYPWTVIPVEQRNSYMAALEVASVRQDIGPFTCFLASLVGNLDTHHSNCFFGFGIFSDGSPTR</sequence>
<dbReference type="PROSITE" id="PS51459">
    <property type="entry name" value="FIDO"/>
    <property type="match status" value="1"/>
</dbReference>
<dbReference type="InterPro" id="IPR003812">
    <property type="entry name" value="Fido"/>
</dbReference>